<organism evidence="9 10">
    <name type="scientific">Oldenlandia corymbosa var. corymbosa</name>
    <dbReference type="NCBI Taxonomy" id="529605"/>
    <lineage>
        <taxon>Eukaryota</taxon>
        <taxon>Viridiplantae</taxon>
        <taxon>Streptophyta</taxon>
        <taxon>Embryophyta</taxon>
        <taxon>Tracheophyta</taxon>
        <taxon>Spermatophyta</taxon>
        <taxon>Magnoliopsida</taxon>
        <taxon>eudicotyledons</taxon>
        <taxon>Gunneridae</taxon>
        <taxon>Pentapetalae</taxon>
        <taxon>asterids</taxon>
        <taxon>lamiids</taxon>
        <taxon>Gentianales</taxon>
        <taxon>Rubiaceae</taxon>
        <taxon>Rubioideae</taxon>
        <taxon>Spermacoceae</taxon>
        <taxon>Hedyotis-Oldenlandia complex</taxon>
        <taxon>Oldenlandia</taxon>
    </lineage>
</organism>
<dbReference type="GO" id="GO:0005886">
    <property type="term" value="C:plasma membrane"/>
    <property type="evidence" value="ECO:0007669"/>
    <property type="project" value="TreeGrafter"/>
</dbReference>
<feature type="transmembrane region" description="Helical" evidence="8">
    <location>
        <begin position="206"/>
        <end position="229"/>
    </location>
</feature>
<feature type="transmembrane region" description="Helical" evidence="8">
    <location>
        <begin position="144"/>
        <end position="162"/>
    </location>
</feature>
<evidence type="ECO:0000256" key="6">
    <source>
        <dbReference type="ARBA" id="ARBA00023136"/>
    </source>
</evidence>
<dbReference type="InterPro" id="IPR004776">
    <property type="entry name" value="Mem_transp_PIN-like"/>
</dbReference>
<comment type="subcellular location">
    <subcellularLocation>
        <location evidence="1">Membrane</location>
        <topology evidence="1">Multi-pass membrane protein</topology>
    </subcellularLocation>
</comment>
<evidence type="ECO:0000256" key="1">
    <source>
        <dbReference type="ARBA" id="ARBA00004141"/>
    </source>
</evidence>
<evidence type="ECO:0000256" key="5">
    <source>
        <dbReference type="ARBA" id="ARBA00022989"/>
    </source>
</evidence>
<keyword evidence="10" id="KW-1185">Reference proteome</keyword>
<dbReference type="PANTHER" id="PTHR31752">
    <property type="entry name" value="AUXIN EFFLUX CARRIER COMPONENT 1B-RELATED"/>
    <property type="match status" value="1"/>
</dbReference>
<dbReference type="GO" id="GO:0009734">
    <property type="term" value="P:auxin-activated signaling pathway"/>
    <property type="evidence" value="ECO:0007669"/>
    <property type="project" value="UniProtKB-KW"/>
</dbReference>
<keyword evidence="3" id="KW-0813">Transport</keyword>
<keyword evidence="7" id="KW-0927">Auxin signaling pathway</keyword>
<dbReference type="GO" id="GO:0010329">
    <property type="term" value="F:auxin efflux transmembrane transporter activity"/>
    <property type="evidence" value="ECO:0007669"/>
    <property type="project" value="TreeGrafter"/>
</dbReference>
<feature type="transmembrane region" description="Helical" evidence="8">
    <location>
        <begin position="267"/>
        <end position="286"/>
    </location>
</feature>
<evidence type="ECO:0000313" key="9">
    <source>
        <dbReference type="EMBL" id="CAI9090909.1"/>
    </source>
</evidence>
<keyword evidence="5 8" id="KW-1133">Transmembrane helix</keyword>
<gene>
    <name evidence="9" type="ORF">OLC1_LOCUS2959</name>
</gene>
<keyword evidence="6 8" id="KW-0472">Membrane</keyword>
<evidence type="ECO:0000256" key="7">
    <source>
        <dbReference type="ARBA" id="ARBA00023294"/>
    </source>
</evidence>
<evidence type="ECO:0000256" key="8">
    <source>
        <dbReference type="SAM" id="Phobius"/>
    </source>
</evidence>
<dbReference type="EMBL" id="OX459118">
    <property type="protein sequence ID" value="CAI9090909.1"/>
    <property type="molecule type" value="Genomic_DNA"/>
</dbReference>
<feature type="transmembrane region" description="Helical" evidence="8">
    <location>
        <begin position="48"/>
        <end position="65"/>
    </location>
</feature>
<sequence>MIGGEEIYKVVTAMLPLYTAIFLGYASVKWCQMFKPDQCDAINRFNCYFVLPFFTFEFVATVNPYQMNFRFMAADVIAKNAKTIASESKSIHSTHRTAPVDVESGEIEMEETSASVTAATIAPTKRLKFWGIMKVVLLKLAKNPNVYACVLGLIWALISKRWHIGMPKIIEGSILIMSKGGAGLAMFSMGLFMALEEKIIACGMGLTLYGMVLRFVVGPATTAIGALATGLRGNVLRIVVVQAALPQALTAFVYAQEYGLHAQVLSTAVIFGTIVSLPLLIGYYAVLDVWH</sequence>
<comment type="similarity">
    <text evidence="2">Belongs to the auxin efflux carrier (TC 2.A.69.1) family.</text>
</comment>
<feature type="transmembrane region" description="Helical" evidence="8">
    <location>
        <begin position="174"/>
        <end position="194"/>
    </location>
</feature>
<dbReference type="PANTHER" id="PTHR31752:SF2">
    <property type="entry name" value="AUXIN EFFLUX CARRIER COMPONENT 5"/>
    <property type="match status" value="1"/>
</dbReference>
<accession>A0AAV1C8F5</accession>
<dbReference type="InterPro" id="IPR051107">
    <property type="entry name" value="Auxin_Efflux_Carrier"/>
</dbReference>
<dbReference type="AlphaFoldDB" id="A0AAV1C8F5"/>
<evidence type="ECO:0000256" key="4">
    <source>
        <dbReference type="ARBA" id="ARBA00022692"/>
    </source>
</evidence>
<dbReference type="Pfam" id="PF03547">
    <property type="entry name" value="Mem_trans"/>
    <property type="match status" value="2"/>
</dbReference>
<proteinExistence type="inferred from homology"/>
<keyword evidence="4 8" id="KW-0812">Transmembrane</keyword>
<evidence type="ECO:0000256" key="2">
    <source>
        <dbReference type="ARBA" id="ARBA00009177"/>
    </source>
</evidence>
<dbReference type="GO" id="GO:0005783">
    <property type="term" value="C:endoplasmic reticulum"/>
    <property type="evidence" value="ECO:0007669"/>
    <property type="project" value="TreeGrafter"/>
</dbReference>
<name>A0AAV1C8F5_OLDCO</name>
<feature type="transmembrane region" description="Helical" evidence="8">
    <location>
        <begin position="7"/>
        <end position="28"/>
    </location>
</feature>
<dbReference type="Proteomes" id="UP001161247">
    <property type="component" value="Chromosome 1"/>
</dbReference>
<evidence type="ECO:0000313" key="10">
    <source>
        <dbReference type="Proteomes" id="UP001161247"/>
    </source>
</evidence>
<dbReference type="GO" id="GO:0009926">
    <property type="term" value="P:auxin polar transport"/>
    <property type="evidence" value="ECO:0007669"/>
    <property type="project" value="TreeGrafter"/>
</dbReference>
<protein>
    <submittedName>
        <fullName evidence="9">OLC1v1025796C3</fullName>
    </submittedName>
</protein>
<evidence type="ECO:0000256" key="3">
    <source>
        <dbReference type="ARBA" id="ARBA00022448"/>
    </source>
</evidence>
<reference evidence="9" key="1">
    <citation type="submission" date="2023-03" db="EMBL/GenBank/DDBJ databases">
        <authorList>
            <person name="Julca I."/>
        </authorList>
    </citation>
    <scope>NUCLEOTIDE SEQUENCE</scope>
</reference>